<sequence length="168" mass="18754">MKTSETDVARVFLGAPSILTPDQQTKLEEWVSWLEWQSFQVIRLGRDSHGENPWHTLTQLLAQVDGVVLLGFRQLDARHSVWRPETKEEALSSSWWTSPWLQLEAGMSVALALPVIVAAEADVKEGAFNPEVWNGQVKGVELSTPGAATDEWLDAVRERHDRRAGVSG</sequence>
<name>A0A7T7I2N7_9ACTN</name>
<keyword evidence="2" id="KW-1185">Reference proteome</keyword>
<organism evidence="1 2">
    <name type="scientific">Streptomyces liliifuscus</name>
    <dbReference type="NCBI Taxonomy" id="2797636"/>
    <lineage>
        <taxon>Bacteria</taxon>
        <taxon>Bacillati</taxon>
        <taxon>Actinomycetota</taxon>
        <taxon>Actinomycetes</taxon>
        <taxon>Kitasatosporales</taxon>
        <taxon>Streptomycetaceae</taxon>
        <taxon>Streptomyces</taxon>
    </lineage>
</organism>
<protein>
    <recommendedName>
        <fullName evidence="3">TIR domain-containing protein</fullName>
    </recommendedName>
</protein>
<dbReference type="KEGG" id="slf:JEQ17_10680"/>
<reference evidence="1 2" key="1">
    <citation type="submission" date="2020-12" db="EMBL/GenBank/DDBJ databases">
        <title>A novel species.</title>
        <authorList>
            <person name="Li K."/>
        </authorList>
    </citation>
    <scope>NUCLEOTIDE SEQUENCE [LARGE SCALE GENOMIC DNA]</scope>
    <source>
        <strain evidence="1 2">ZYC-3</strain>
    </source>
</reference>
<dbReference type="EMBL" id="CP066831">
    <property type="protein sequence ID" value="QQM39886.1"/>
    <property type="molecule type" value="Genomic_DNA"/>
</dbReference>
<evidence type="ECO:0008006" key="3">
    <source>
        <dbReference type="Google" id="ProtNLM"/>
    </source>
</evidence>
<accession>A0A7T7I2N7</accession>
<dbReference type="AlphaFoldDB" id="A0A7T7I2N7"/>
<proteinExistence type="predicted"/>
<dbReference type="RefSeq" id="WP_200395016.1">
    <property type="nucleotide sequence ID" value="NZ_CP066831.1"/>
</dbReference>
<evidence type="ECO:0000313" key="1">
    <source>
        <dbReference type="EMBL" id="QQM39886.1"/>
    </source>
</evidence>
<evidence type="ECO:0000313" key="2">
    <source>
        <dbReference type="Proteomes" id="UP000595636"/>
    </source>
</evidence>
<gene>
    <name evidence="1" type="ORF">JEQ17_10680</name>
</gene>
<dbReference type="Proteomes" id="UP000595636">
    <property type="component" value="Chromosome"/>
</dbReference>